<dbReference type="KEGG" id="smoo:SMONO_v1c04440"/>
<protein>
    <submittedName>
        <fullName evidence="2">Uncharacterized protein</fullName>
    </submittedName>
</protein>
<dbReference type="Proteomes" id="UP000234790">
    <property type="component" value="Chromosome"/>
</dbReference>
<evidence type="ECO:0000313" key="3">
    <source>
        <dbReference type="Proteomes" id="UP000234790"/>
    </source>
</evidence>
<dbReference type="EMBL" id="CP025543">
    <property type="protein sequence ID" value="AUM62693.1"/>
    <property type="molecule type" value="Genomic_DNA"/>
</dbReference>
<reference evidence="2 3" key="1">
    <citation type="submission" date="2017-12" db="EMBL/GenBank/DDBJ databases">
        <title>Complete genome sequence of Spiroplasma monobiae MQ-1 (ATCC 33825).</title>
        <authorList>
            <person name="Tsai Y.-M."/>
            <person name="Lo W.-S."/>
            <person name="Wu P.-S."/>
            <person name="Cho S.-T."/>
            <person name="Kuo C.-H."/>
        </authorList>
    </citation>
    <scope>NUCLEOTIDE SEQUENCE [LARGE SCALE GENOMIC DNA]</scope>
    <source>
        <strain evidence="2 3">MQ-1</strain>
    </source>
</reference>
<gene>
    <name evidence="2" type="ORF">SMONO_v1c04440</name>
</gene>
<evidence type="ECO:0000256" key="1">
    <source>
        <dbReference type="SAM" id="Phobius"/>
    </source>
</evidence>
<evidence type="ECO:0000313" key="2">
    <source>
        <dbReference type="EMBL" id="AUM62693.1"/>
    </source>
</evidence>
<feature type="transmembrane region" description="Helical" evidence="1">
    <location>
        <begin position="56"/>
        <end position="77"/>
    </location>
</feature>
<keyword evidence="1" id="KW-0472">Membrane</keyword>
<dbReference type="RefSeq" id="WP_101780750.1">
    <property type="nucleotide sequence ID" value="NZ_CP025543.1"/>
</dbReference>
<dbReference type="OrthoDB" id="389640at2"/>
<dbReference type="AlphaFoldDB" id="A0A2K9LUG1"/>
<keyword evidence="3" id="KW-1185">Reference proteome</keyword>
<sequence>MNAGFWRRFVAGLVNNALIGITFGIYWIFLIINFCKAKPSIGMKVMDMEYSTKEQLKLFGFRLLAGLFYLLIVTLLWDLVMICMKKGTFAERWSGNFLVISK</sequence>
<organism evidence="2 3">
    <name type="scientific">Spiroplasma monobiae MQ-1</name>
    <dbReference type="NCBI Taxonomy" id="1336748"/>
    <lineage>
        <taxon>Bacteria</taxon>
        <taxon>Bacillati</taxon>
        <taxon>Mycoplasmatota</taxon>
        <taxon>Mollicutes</taxon>
        <taxon>Entomoplasmatales</taxon>
        <taxon>Spiroplasmataceae</taxon>
        <taxon>Spiroplasma</taxon>
    </lineage>
</organism>
<keyword evidence="1" id="KW-0812">Transmembrane</keyword>
<accession>A0A2K9LUG1</accession>
<feature type="transmembrane region" description="Helical" evidence="1">
    <location>
        <begin position="12"/>
        <end position="35"/>
    </location>
</feature>
<proteinExistence type="predicted"/>
<name>A0A2K9LUG1_SPISQ</name>
<keyword evidence="1" id="KW-1133">Transmembrane helix</keyword>